<sequence>MIPCSDPFDVIIVGCGAAGIGAAIKFQKFKPPARILLLEARNRIGGRAVTDIDTFGVDAPVDLGARWLCHHQPDNVLRSYYTPSNKDWIECNTYDRLNMAIFDEDGTLISDDLIEQAQTTVEHILTSVKQYPSEKIDISISQAIDEQLNTISNERMHRLVRMFLSFIEIHEGSDLTELSTKSYTQGEGSLEECDLAVANGLGSFIKQVAEQHNLPIELNAVVSHIDVSTRPDQLVHITTQDNRSYFCKYVLLTVSLGCLKARSINFTPPLPIWKLEAIDQMGFSLLNKVYLQFPSIFWDPKLRRISVATDLFKNYFCIPETRILALYIAGSVARELEKKSDKEIIEQVVESLRRIYPLMSNPIKWLVTRWGSDVFSYGSYSTFHVGNEISILRELARDSHENRVHWAGEHTNYEGSTGYVDSAFESGQREATRIQNNLKQEENKNKSEI</sequence>
<dbReference type="Proteomes" id="UP000663851">
    <property type="component" value="Unassembled WGS sequence"/>
</dbReference>
<dbReference type="SUPFAM" id="SSF54373">
    <property type="entry name" value="FAD-linked reductases, C-terminal domain"/>
    <property type="match status" value="1"/>
</dbReference>
<evidence type="ECO:0000313" key="7">
    <source>
        <dbReference type="EMBL" id="CAF3375196.1"/>
    </source>
</evidence>
<dbReference type="SUPFAM" id="SSF51905">
    <property type="entry name" value="FAD/NAD(P)-binding domain"/>
    <property type="match status" value="1"/>
</dbReference>
<comment type="cofactor">
    <cofactor evidence="1 4">
        <name>FAD</name>
        <dbReference type="ChEBI" id="CHEBI:57692"/>
    </cofactor>
</comment>
<keyword evidence="4" id="KW-0285">Flavoprotein</keyword>
<dbReference type="AlphaFoldDB" id="A0A820CU32"/>
<dbReference type="Proteomes" id="UP000663872">
    <property type="component" value="Unassembled WGS sequence"/>
</dbReference>
<dbReference type="EMBL" id="CAJNYT010000816">
    <property type="protein sequence ID" value="CAF3375196.1"/>
    <property type="molecule type" value="Genomic_DNA"/>
</dbReference>
<keyword evidence="4" id="KW-0274">FAD</keyword>
<evidence type="ECO:0000256" key="1">
    <source>
        <dbReference type="ARBA" id="ARBA00001974"/>
    </source>
</evidence>
<evidence type="ECO:0000313" key="6">
    <source>
        <dbReference type="EMBL" id="CAF3299931.1"/>
    </source>
</evidence>
<dbReference type="EC" id="1.4.3.-" evidence="4"/>
<feature type="domain" description="Amine oxidase" evidence="5">
    <location>
        <begin position="18"/>
        <end position="434"/>
    </location>
</feature>
<dbReference type="PANTHER" id="PTHR10742">
    <property type="entry name" value="FLAVIN MONOAMINE OXIDASE"/>
    <property type="match status" value="1"/>
</dbReference>
<dbReference type="InterPro" id="IPR050281">
    <property type="entry name" value="Flavin_monoamine_oxidase"/>
</dbReference>
<accession>A0A820CU32</accession>
<dbReference type="Proteomes" id="UP000663833">
    <property type="component" value="Unassembled WGS sequence"/>
</dbReference>
<dbReference type="EMBL" id="CAJNYD010000813">
    <property type="protein sequence ID" value="CAF3299931.1"/>
    <property type="molecule type" value="Genomic_DNA"/>
</dbReference>
<comment type="similarity">
    <text evidence="4">Belongs to the flavin monoamine oxidase family.</text>
</comment>
<organism evidence="9 12">
    <name type="scientific">Rotaria socialis</name>
    <dbReference type="NCBI Taxonomy" id="392032"/>
    <lineage>
        <taxon>Eukaryota</taxon>
        <taxon>Metazoa</taxon>
        <taxon>Spiralia</taxon>
        <taxon>Gnathifera</taxon>
        <taxon>Rotifera</taxon>
        <taxon>Eurotatoria</taxon>
        <taxon>Bdelloidea</taxon>
        <taxon>Philodinida</taxon>
        <taxon>Philodinidae</taxon>
        <taxon>Rotaria</taxon>
    </lineage>
</organism>
<feature type="binding site" evidence="3">
    <location>
        <position position="327"/>
    </location>
    <ligand>
        <name>substrate</name>
    </ligand>
</feature>
<dbReference type="GO" id="GO:0008131">
    <property type="term" value="F:primary methylamine oxidase activity"/>
    <property type="evidence" value="ECO:0007669"/>
    <property type="project" value="UniProtKB-ARBA"/>
</dbReference>
<feature type="binding site" evidence="3">
    <location>
        <position position="222"/>
    </location>
    <ligand>
        <name>FAD</name>
        <dbReference type="ChEBI" id="CHEBI:57692"/>
    </ligand>
</feature>
<evidence type="ECO:0000256" key="2">
    <source>
        <dbReference type="ARBA" id="ARBA00023002"/>
    </source>
</evidence>
<dbReference type="Proteomes" id="UP000663865">
    <property type="component" value="Unassembled WGS sequence"/>
</dbReference>
<dbReference type="EMBL" id="CAJNYV010001458">
    <property type="protein sequence ID" value="CAF3422465.1"/>
    <property type="molecule type" value="Genomic_DNA"/>
</dbReference>
<evidence type="ECO:0000313" key="11">
    <source>
        <dbReference type="EMBL" id="CAF4804316.1"/>
    </source>
</evidence>
<dbReference type="Pfam" id="PF01593">
    <property type="entry name" value="Amino_oxidase"/>
    <property type="match status" value="1"/>
</dbReference>
<keyword evidence="2 4" id="KW-0560">Oxidoreductase</keyword>
<reference evidence="9" key="1">
    <citation type="submission" date="2021-02" db="EMBL/GenBank/DDBJ databases">
        <authorList>
            <person name="Nowell W R."/>
        </authorList>
    </citation>
    <scope>NUCLEOTIDE SEQUENCE</scope>
</reference>
<dbReference type="Gene3D" id="3.90.660.10">
    <property type="match status" value="1"/>
</dbReference>
<dbReference type="InterPro" id="IPR001613">
    <property type="entry name" value="Flavin_amine_oxidase"/>
</dbReference>
<dbReference type="PRINTS" id="PR00757">
    <property type="entry name" value="AMINEOXDASEF"/>
</dbReference>
<evidence type="ECO:0000313" key="12">
    <source>
        <dbReference type="Proteomes" id="UP000663851"/>
    </source>
</evidence>
<feature type="binding site" evidence="3">
    <location>
        <position position="409"/>
    </location>
    <ligand>
        <name>FAD</name>
        <dbReference type="ChEBI" id="CHEBI:57692"/>
    </ligand>
</feature>
<dbReference type="InterPro" id="IPR002937">
    <property type="entry name" value="Amino_oxidase"/>
</dbReference>
<proteinExistence type="inferred from homology"/>
<name>A0A820CU32_9BILA</name>
<dbReference type="Proteomes" id="UP000663838">
    <property type="component" value="Unassembled WGS sequence"/>
</dbReference>
<comment type="caution">
    <text evidence="9">The sequence shown here is derived from an EMBL/GenBank/DDBJ whole genome shotgun (WGS) entry which is preliminary data.</text>
</comment>
<dbReference type="EMBL" id="CAJOBS010002282">
    <property type="protein sequence ID" value="CAF4804316.1"/>
    <property type="molecule type" value="Genomic_DNA"/>
</dbReference>
<dbReference type="PANTHER" id="PTHR10742:SF410">
    <property type="entry name" value="LYSINE-SPECIFIC HISTONE DEMETHYLASE 2"/>
    <property type="match status" value="1"/>
</dbReference>
<dbReference type="InterPro" id="IPR036188">
    <property type="entry name" value="FAD/NAD-bd_sf"/>
</dbReference>
<dbReference type="EMBL" id="CAJOBR010001105">
    <property type="protein sequence ID" value="CAF4578446.1"/>
    <property type="molecule type" value="Genomic_DNA"/>
</dbReference>
<dbReference type="Gene3D" id="3.50.50.60">
    <property type="entry name" value="FAD/NAD(P)-binding domain"/>
    <property type="match status" value="1"/>
</dbReference>
<evidence type="ECO:0000313" key="8">
    <source>
        <dbReference type="EMBL" id="CAF3422465.1"/>
    </source>
</evidence>
<feature type="binding site" evidence="3">
    <location>
        <begin position="39"/>
        <end position="40"/>
    </location>
    <ligand>
        <name>FAD</name>
        <dbReference type="ChEBI" id="CHEBI:57692"/>
    </ligand>
</feature>
<dbReference type="EMBL" id="CAJOBO010000433">
    <property type="protein sequence ID" value="CAF4220104.1"/>
    <property type="molecule type" value="Genomic_DNA"/>
</dbReference>
<evidence type="ECO:0000256" key="4">
    <source>
        <dbReference type="RuleBase" id="RU362067"/>
    </source>
</evidence>
<dbReference type="Proteomes" id="UP000663848">
    <property type="component" value="Unassembled WGS sequence"/>
</dbReference>
<protein>
    <recommendedName>
        <fullName evidence="4">Amine oxidase</fullName>
        <ecNumber evidence="4">1.4.3.-</ecNumber>
    </recommendedName>
</protein>
<evidence type="ECO:0000313" key="10">
    <source>
        <dbReference type="EMBL" id="CAF4578446.1"/>
    </source>
</evidence>
<evidence type="ECO:0000259" key="5">
    <source>
        <dbReference type="Pfam" id="PF01593"/>
    </source>
</evidence>
<evidence type="ECO:0000313" key="9">
    <source>
        <dbReference type="EMBL" id="CAF4220104.1"/>
    </source>
</evidence>
<evidence type="ECO:0000256" key="3">
    <source>
        <dbReference type="PIRSR" id="PIRSR601613-1"/>
    </source>
</evidence>
<gene>
    <name evidence="7" type="ORF">GRG538_LOCUS7671</name>
    <name evidence="9" type="ORF">HFQ381_LOCUS8578</name>
    <name evidence="8" type="ORF">KIK155_LOCUS10069</name>
    <name evidence="6" type="ORF">LUA448_LOCUS7977</name>
    <name evidence="10" type="ORF">QYT958_LOCUS10110</name>
    <name evidence="11" type="ORF">TOA249_LOCUS23566</name>
</gene>